<keyword evidence="4" id="KW-1003">Cell membrane</keyword>
<dbReference type="Pfam" id="PF07714">
    <property type="entry name" value="PK_Tyr_Ser-Thr"/>
    <property type="match status" value="2"/>
</dbReference>
<keyword evidence="6" id="KW-0808">Transferase</keyword>
<evidence type="ECO:0000256" key="12">
    <source>
        <dbReference type="ARBA" id="ARBA00022989"/>
    </source>
</evidence>
<dbReference type="FunFam" id="1.10.510.10:FF:000240">
    <property type="entry name" value="Lectin-domain containing receptor kinase A4.3"/>
    <property type="match status" value="1"/>
</dbReference>
<feature type="domain" description="Bulb-type lectin" evidence="20">
    <location>
        <begin position="86"/>
        <end position="211"/>
    </location>
</feature>
<keyword evidence="8" id="KW-0732">Signal</keyword>
<comment type="subcellular location">
    <subcellularLocation>
        <location evidence="1">Cell membrane</location>
        <topology evidence="1">Single-pass type I membrane protein</topology>
    </subcellularLocation>
</comment>
<evidence type="ECO:0000256" key="2">
    <source>
        <dbReference type="ARBA" id="ARBA00008536"/>
    </source>
</evidence>
<dbReference type="SUPFAM" id="SSF51110">
    <property type="entry name" value="alpha-D-mannose-specific plant lectins"/>
    <property type="match status" value="1"/>
</dbReference>
<keyword evidence="12 18" id="KW-1133">Transmembrane helix</keyword>
<evidence type="ECO:0000256" key="9">
    <source>
        <dbReference type="ARBA" id="ARBA00022741"/>
    </source>
</evidence>
<dbReference type="SUPFAM" id="SSF56112">
    <property type="entry name" value="Protein kinase-like (PK-like)"/>
    <property type="match status" value="1"/>
</dbReference>
<keyword evidence="11" id="KW-0067">ATP-binding</keyword>
<keyword evidence="14" id="KW-1015">Disulfide bond</keyword>
<evidence type="ECO:0000256" key="6">
    <source>
        <dbReference type="ARBA" id="ARBA00022679"/>
    </source>
</evidence>
<dbReference type="Pfam" id="PF01453">
    <property type="entry name" value="B_lectin"/>
    <property type="match status" value="1"/>
</dbReference>
<accession>A0A2N9F3E9</accession>
<dbReference type="InterPro" id="IPR036426">
    <property type="entry name" value="Bulb-type_lectin_dom_sf"/>
</dbReference>
<comment type="similarity">
    <text evidence="2">In the N-terminal section; belongs to the leguminous lectin family.</text>
</comment>
<evidence type="ECO:0000256" key="3">
    <source>
        <dbReference type="ARBA" id="ARBA00010217"/>
    </source>
</evidence>
<feature type="region of interest" description="Disordered" evidence="17">
    <location>
        <begin position="493"/>
        <end position="515"/>
    </location>
</feature>
<evidence type="ECO:0000259" key="19">
    <source>
        <dbReference type="PROSITE" id="PS50011"/>
    </source>
</evidence>
<keyword evidence="7 18" id="KW-0812">Transmembrane</keyword>
<evidence type="ECO:0000256" key="11">
    <source>
        <dbReference type="ARBA" id="ARBA00022840"/>
    </source>
</evidence>
<comment type="similarity">
    <text evidence="3">In the C-terminal section; belongs to the protein kinase superfamily. Ser/Thr protein kinase family.</text>
</comment>
<keyword evidence="10" id="KW-0418">Kinase</keyword>
<evidence type="ECO:0000256" key="18">
    <source>
        <dbReference type="SAM" id="Phobius"/>
    </source>
</evidence>
<dbReference type="InterPro" id="IPR001480">
    <property type="entry name" value="Bulb-type_lectin_dom"/>
</dbReference>
<dbReference type="InterPro" id="IPR000477">
    <property type="entry name" value="RT_dom"/>
</dbReference>
<dbReference type="Pfam" id="PF00078">
    <property type="entry name" value="RVT_1"/>
    <property type="match status" value="1"/>
</dbReference>
<dbReference type="PANTHER" id="PTHR27002:SF1111">
    <property type="entry name" value="NON-SPECIFIC SERINE_THREONINE PROTEIN KINASE"/>
    <property type="match status" value="1"/>
</dbReference>
<evidence type="ECO:0000259" key="20">
    <source>
        <dbReference type="PROSITE" id="PS50927"/>
    </source>
</evidence>
<sequence length="1726" mass="194035">MEDLQDEADRKWHRNVLFIPEERRENGFLCLLVMARGLLGSVGSEDTWCINNPSLGRSLLVRIVVLCDVHGLDSLDSWRTPVVGEILCKYGERIEDNEETLVSAGGKFELGFFTPSGSSSDKRYVGLWYKWDKGTVVWVANRDDPLINGTGAFGIATDGNLTVWDTSSGKPYWSAAKDTYYSCTNRTVNLTDSGNLVLHDNCLDFDVRESFEHPTDTFLPGMSMDANINLTSWRDRDDPGSGNFTFMLDPTVNQRTVNTLVIYKGGMIYWKIVKGDQFCISHDLYFDFLQLSSPPSSLSSPSLMKGFVPPSAIVQNQRLLMHFSGKIEYWEQREHQTWSLEMAEPRFMPNVPQKWHSGDFSGGCIRNSKSCGEKDTFLSLKKTVIYGSPELKSMDFNLQEEYLDGYNLSVRVATSDIETTVKNCEPCGTNLIPYPLSTSSNCGDPMYFSFNCNTTLGLVSFKAPSGTYRVTGIDPNTRMFLIQVKDGRSPQLNQSLPFNLTSPRNSSSKNSSEVTDDVEIVWEPPLEPTCNLPADCKDWPHSTCKSARDGKRRCLCNISFQWDGAKLNCTKGEFKEEDEKHIDVPFYDFESIRVATDNFSDENKLGQGGYGPVYKGKLPNGQEIAVKRLSSVSSQGLQEFKNEVVLIAKLQHRNLIKTKACFWTWEMRFNIILGIARGLLYLHQDSRLRIIHRDLKTSNILLDHEMIPKISDFGLARIVGGKQTEANTNKVAGTYGYMSPEYALDGIFSIKSDAFSFSVVLLEIISGKKNTSFYQSEQAMSLLEYAWKLWTGNKMLDLMDKTLRDTCIEDQFVKGIWLLWRSDLVDVEVISATEQEVHALVPGRPFRFQPCWLNHLDFPRVVKEAWQGHNDSLSTAISEFILLAQSWNTESSPFTRNLSDELNQILNLEKELWAIKARTNWLVSGERNTSYFHISTLTRRSANRINGVKDGVGNWLSNLEDIKAHFVSGFNSLYQTDQLSCQLTPTPLPCWGAILSTEEANTIASPISDPEILSALNSMKPFKAPELVYTLSKKRGKEGFMIVKIDLEKAFDRMEWSFVRRVLIHFGFLPMIIKLILSCISSTSTSLLFNGSKLPHFLVSRGLRQGDPLSPYLFILCMEFLGALIDSKCALGDWTKVKASRGGPGFSHVFFADDLLLFAKANDRNCSAIADVLDVFCSMSDQKVSHTKSRIFFSSNVPALIKHSIYDSLGFLPTDFLGKYLGFPILHKRQPSFDFHIITKRVQAKLAGWKSRLLSPFGKLVLIKSAVTPIPEYVMQCMSVPITVYNSIDKVCCDFLWGSIVEKRKLHLVSWKKVTVHKNLGGLGIFSMRDRNKALLAKLCWRISTEHASPWAQMLVQKYLSPSRITLSGRNLPCSRIWTACKLGGGIFTQGIKWTIQNGNSVLFCLDRWLPSGSLRTLISGPLTLDDLSLTVADVHPFGGHWLIDKLSFVLPDHIILDLLATSFSSNPLSNDLVVWAFSSNGAFSLHSAYLLLKDLVPTNPSPSLSPSWIWKAAHRGISLTQECSLCHSSLETITHVLRDCSVAHGFWLSLGIPGNTTNFFTLHGNQFLFSRGTIDTAFLHKCVTKGVEFAAIVPNHLLQKPRKPKRIKWMKPAASWVKLNTDGAYTRLRVLQEVVVFLGTAMGIGYMVLHVFWAIALALLSLLQMFDNPVVQHAYREANQCADALATLGLNLHIPFMDFVHPPLVVETLLAFDKAELFCTRMICA</sequence>
<keyword evidence="9" id="KW-0547">Nucleotide-binding</keyword>
<evidence type="ECO:0000256" key="16">
    <source>
        <dbReference type="ARBA" id="ARBA00023180"/>
    </source>
</evidence>
<protein>
    <recommendedName>
        <fullName evidence="22">Protein kinase domain-containing protein</fullName>
    </recommendedName>
</protein>
<dbReference type="PROSITE" id="PS00108">
    <property type="entry name" value="PROTEIN_KINASE_ST"/>
    <property type="match status" value="1"/>
</dbReference>
<dbReference type="Gene3D" id="2.90.10.10">
    <property type="entry name" value="Bulb-type lectin domain"/>
    <property type="match status" value="1"/>
</dbReference>
<name>A0A2N9F3E9_FAGSY</name>
<evidence type="ECO:0000256" key="7">
    <source>
        <dbReference type="ARBA" id="ARBA00022692"/>
    </source>
</evidence>
<evidence type="ECO:0000256" key="1">
    <source>
        <dbReference type="ARBA" id="ARBA00004251"/>
    </source>
</evidence>
<dbReference type="GO" id="GO:0005886">
    <property type="term" value="C:plasma membrane"/>
    <property type="evidence" value="ECO:0007669"/>
    <property type="project" value="UniProtKB-SubCell"/>
</dbReference>
<evidence type="ECO:0000256" key="10">
    <source>
        <dbReference type="ARBA" id="ARBA00022777"/>
    </source>
</evidence>
<evidence type="ECO:0000256" key="15">
    <source>
        <dbReference type="ARBA" id="ARBA00023170"/>
    </source>
</evidence>
<evidence type="ECO:0000256" key="13">
    <source>
        <dbReference type="ARBA" id="ARBA00023136"/>
    </source>
</evidence>
<dbReference type="GO" id="GO:0004674">
    <property type="term" value="F:protein serine/threonine kinase activity"/>
    <property type="evidence" value="ECO:0007669"/>
    <property type="project" value="UniProtKB-KW"/>
</dbReference>
<dbReference type="InterPro" id="IPR001245">
    <property type="entry name" value="Ser-Thr/Tyr_kinase_cat_dom"/>
</dbReference>
<dbReference type="FunFam" id="3.30.200.20:FF:001858">
    <property type="entry name" value="Uncharacterized protein"/>
    <property type="match status" value="1"/>
</dbReference>
<feature type="transmembrane region" description="Helical" evidence="18">
    <location>
        <begin position="1635"/>
        <end position="1664"/>
    </location>
</feature>
<dbReference type="EMBL" id="OIVN01000529">
    <property type="protein sequence ID" value="SPC81673.1"/>
    <property type="molecule type" value="Genomic_DNA"/>
</dbReference>
<evidence type="ECO:0000313" key="21">
    <source>
        <dbReference type="EMBL" id="SPC81673.1"/>
    </source>
</evidence>
<dbReference type="InterPro" id="IPR000719">
    <property type="entry name" value="Prot_kinase_dom"/>
</dbReference>
<evidence type="ECO:0000256" key="8">
    <source>
        <dbReference type="ARBA" id="ARBA00022729"/>
    </source>
</evidence>
<dbReference type="CDD" id="cd00028">
    <property type="entry name" value="B_lectin"/>
    <property type="match status" value="1"/>
</dbReference>
<reference evidence="21" key="1">
    <citation type="submission" date="2018-02" db="EMBL/GenBank/DDBJ databases">
        <authorList>
            <person name="Cohen D.B."/>
            <person name="Kent A.D."/>
        </authorList>
    </citation>
    <scope>NUCLEOTIDE SEQUENCE</scope>
</reference>
<gene>
    <name evidence="21" type="ORF">FSB_LOCUS9555</name>
</gene>
<dbReference type="InterPro" id="IPR043502">
    <property type="entry name" value="DNA/RNA_pol_sf"/>
</dbReference>
<dbReference type="Gene3D" id="1.10.510.10">
    <property type="entry name" value="Transferase(Phosphotransferase) domain 1"/>
    <property type="match status" value="2"/>
</dbReference>
<organism evidence="21">
    <name type="scientific">Fagus sylvatica</name>
    <name type="common">Beechnut</name>
    <dbReference type="NCBI Taxonomy" id="28930"/>
    <lineage>
        <taxon>Eukaryota</taxon>
        <taxon>Viridiplantae</taxon>
        <taxon>Streptophyta</taxon>
        <taxon>Embryophyta</taxon>
        <taxon>Tracheophyta</taxon>
        <taxon>Spermatophyta</taxon>
        <taxon>Magnoliopsida</taxon>
        <taxon>eudicotyledons</taxon>
        <taxon>Gunneridae</taxon>
        <taxon>Pentapetalae</taxon>
        <taxon>rosids</taxon>
        <taxon>fabids</taxon>
        <taxon>Fagales</taxon>
        <taxon>Fagaceae</taxon>
        <taxon>Fagus</taxon>
    </lineage>
</organism>
<dbReference type="InterPro" id="IPR011009">
    <property type="entry name" value="Kinase-like_dom_sf"/>
</dbReference>
<keyword evidence="13 18" id="KW-0472">Membrane</keyword>
<evidence type="ECO:0008006" key="22">
    <source>
        <dbReference type="Google" id="ProtNLM"/>
    </source>
</evidence>
<keyword evidence="16" id="KW-0325">Glycoprotein</keyword>
<evidence type="ECO:0000256" key="5">
    <source>
        <dbReference type="ARBA" id="ARBA00022527"/>
    </source>
</evidence>
<dbReference type="PANTHER" id="PTHR27002">
    <property type="entry name" value="RECEPTOR-LIKE SERINE/THREONINE-PROTEIN KINASE SD1-8"/>
    <property type="match status" value="1"/>
</dbReference>
<dbReference type="GO" id="GO:0005524">
    <property type="term" value="F:ATP binding"/>
    <property type="evidence" value="ECO:0007669"/>
    <property type="project" value="UniProtKB-KW"/>
</dbReference>
<dbReference type="InterPro" id="IPR008271">
    <property type="entry name" value="Ser/Thr_kinase_AS"/>
</dbReference>
<feature type="compositionally biased region" description="Low complexity" evidence="17">
    <location>
        <begin position="502"/>
        <end position="512"/>
    </location>
</feature>
<dbReference type="SMART" id="SM00108">
    <property type="entry name" value="B_lectin"/>
    <property type="match status" value="1"/>
</dbReference>
<dbReference type="GO" id="GO:0002229">
    <property type="term" value="P:defense response to oomycetes"/>
    <property type="evidence" value="ECO:0007669"/>
    <property type="project" value="UniProtKB-ARBA"/>
</dbReference>
<dbReference type="PROSITE" id="PS50927">
    <property type="entry name" value="BULB_LECTIN"/>
    <property type="match status" value="1"/>
</dbReference>
<proteinExistence type="inferred from homology"/>
<keyword evidence="5" id="KW-0723">Serine/threonine-protein kinase</keyword>
<evidence type="ECO:0000256" key="4">
    <source>
        <dbReference type="ARBA" id="ARBA00022475"/>
    </source>
</evidence>
<evidence type="ECO:0000256" key="14">
    <source>
        <dbReference type="ARBA" id="ARBA00023157"/>
    </source>
</evidence>
<keyword evidence="15" id="KW-0675">Receptor</keyword>
<evidence type="ECO:0000256" key="17">
    <source>
        <dbReference type="SAM" id="MobiDB-lite"/>
    </source>
</evidence>
<dbReference type="SUPFAM" id="SSF56672">
    <property type="entry name" value="DNA/RNA polymerases"/>
    <property type="match status" value="1"/>
</dbReference>
<dbReference type="PROSITE" id="PS50011">
    <property type="entry name" value="PROTEIN_KINASE_DOM"/>
    <property type="match status" value="1"/>
</dbReference>
<feature type="domain" description="Protein kinase" evidence="19">
    <location>
        <begin position="599"/>
        <end position="906"/>
    </location>
</feature>
<dbReference type="SMART" id="SM00220">
    <property type="entry name" value="S_TKc"/>
    <property type="match status" value="1"/>
</dbReference>